<reference evidence="1" key="1">
    <citation type="submission" date="2023-06" db="EMBL/GenBank/DDBJ databases">
        <title>Genomic analysis of the entomopathogenic nematode Steinernema hermaphroditum.</title>
        <authorList>
            <person name="Schwarz E.M."/>
            <person name="Heppert J.K."/>
            <person name="Baniya A."/>
            <person name="Schwartz H.T."/>
            <person name="Tan C.-H."/>
            <person name="Antoshechkin I."/>
            <person name="Sternberg P.W."/>
            <person name="Goodrich-Blair H."/>
            <person name="Dillman A.R."/>
        </authorList>
    </citation>
    <scope>NUCLEOTIDE SEQUENCE</scope>
    <source>
        <strain evidence="1">PS9179</strain>
        <tissue evidence="1">Whole animal</tissue>
    </source>
</reference>
<dbReference type="Proteomes" id="UP001175271">
    <property type="component" value="Unassembled WGS sequence"/>
</dbReference>
<protein>
    <submittedName>
        <fullName evidence="1">Uncharacterized protein</fullName>
    </submittedName>
</protein>
<accession>A0AA39HXA7</accession>
<evidence type="ECO:0000313" key="2">
    <source>
        <dbReference type="Proteomes" id="UP001175271"/>
    </source>
</evidence>
<name>A0AA39HXA7_9BILA</name>
<organism evidence="1 2">
    <name type="scientific">Steinernema hermaphroditum</name>
    <dbReference type="NCBI Taxonomy" id="289476"/>
    <lineage>
        <taxon>Eukaryota</taxon>
        <taxon>Metazoa</taxon>
        <taxon>Ecdysozoa</taxon>
        <taxon>Nematoda</taxon>
        <taxon>Chromadorea</taxon>
        <taxon>Rhabditida</taxon>
        <taxon>Tylenchina</taxon>
        <taxon>Panagrolaimomorpha</taxon>
        <taxon>Strongyloidoidea</taxon>
        <taxon>Steinernematidae</taxon>
        <taxon>Steinernema</taxon>
    </lineage>
</organism>
<proteinExistence type="predicted"/>
<comment type="caution">
    <text evidence="1">The sequence shown here is derived from an EMBL/GenBank/DDBJ whole genome shotgun (WGS) entry which is preliminary data.</text>
</comment>
<keyword evidence="2" id="KW-1185">Reference proteome</keyword>
<evidence type="ECO:0000313" key="1">
    <source>
        <dbReference type="EMBL" id="KAK0413860.1"/>
    </source>
</evidence>
<sequence>MHICAQLNCRGGVYAKRTGNCWPVFGYGLFEEGQYASPDLASFLLVNHTEAQMKSYESVCENIFKKFLIRLGGVLTYPIW</sequence>
<dbReference type="AlphaFoldDB" id="A0AA39HXA7"/>
<gene>
    <name evidence="1" type="ORF">QR680_007031</name>
</gene>
<dbReference type="EMBL" id="JAUCMV010000003">
    <property type="protein sequence ID" value="KAK0413860.1"/>
    <property type="molecule type" value="Genomic_DNA"/>
</dbReference>